<evidence type="ECO:0000256" key="3">
    <source>
        <dbReference type="ARBA" id="ARBA00022574"/>
    </source>
</evidence>
<feature type="repeat" description="WD" evidence="8">
    <location>
        <begin position="231"/>
        <end position="272"/>
    </location>
</feature>
<dbReference type="PANTHER" id="PTHR19856">
    <property type="entry name" value="WD-REPEATCONTAINING PROTEIN WDR1"/>
    <property type="match status" value="1"/>
</dbReference>
<dbReference type="GO" id="GO:0030833">
    <property type="term" value="P:regulation of actin filament polymerization"/>
    <property type="evidence" value="ECO:0007669"/>
    <property type="project" value="UniProtKB-ARBA"/>
</dbReference>
<dbReference type="FunFam" id="2.130.10.10:FF:000097">
    <property type="entry name" value="WD repeat domain 1"/>
    <property type="match status" value="1"/>
</dbReference>
<dbReference type="SUPFAM" id="SSF50978">
    <property type="entry name" value="WD40 repeat-like"/>
    <property type="match status" value="2"/>
</dbReference>
<dbReference type="GO" id="GO:0030864">
    <property type="term" value="C:cortical actin cytoskeleton"/>
    <property type="evidence" value="ECO:0007669"/>
    <property type="project" value="TreeGrafter"/>
</dbReference>
<dbReference type="Pfam" id="PF00400">
    <property type="entry name" value="WD40"/>
    <property type="match status" value="6"/>
</dbReference>
<accession>A0A6P4Y9Z2</accession>
<dbReference type="Pfam" id="PF07676">
    <property type="entry name" value="PD40"/>
    <property type="match status" value="1"/>
</dbReference>
<keyword evidence="4" id="KW-0677">Repeat</keyword>
<evidence type="ECO:0000256" key="6">
    <source>
        <dbReference type="ARBA" id="ARBA00038366"/>
    </source>
</evidence>
<dbReference type="InterPro" id="IPR001680">
    <property type="entry name" value="WD40_rpt"/>
</dbReference>
<evidence type="ECO:0000256" key="1">
    <source>
        <dbReference type="ARBA" id="ARBA00004496"/>
    </source>
</evidence>
<proteinExistence type="inferred from homology"/>
<comment type="similarity">
    <text evidence="6">Belongs to the WD repeat AIP1 family.</text>
</comment>
<dbReference type="PROSITE" id="PS00678">
    <property type="entry name" value="WD_REPEATS_1"/>
    <property type="match status" value="1"/>
</dbReference>
<dbReference type="RefSeq" id="XP_019625840.1">
    <property type="nucleotide sequence ID" value="XM_019770281.1"/>
</dbReference>
<dbReference type="InterPro" id="IPR011659">
    <property type="entry name" value="WD40"/>
</dbReference>
<dbReference type="Proteomes" id="UP000515135">
    <property type="component" value="Unplaced"/>
</dbReference>
<dbReference type="GO" id="GO:0045214">
    <property type="term" value="P:sarcomere organization"/>
    <property type="evidence" value="ECO:0007669"/>
    <property type="project" value="TreeGrafter"/>
</dbReference>
<reference evidence="10" key="1">
    <citation type="submission" date="2025-08" db="UniProtKB">
        <authorList>
            <consortium name="RefSeq"/>
        </authorList>
    </citation>
    <scope>IDENTIFICATION</scope>
    <source>
        <tissue evidence="10">Gonad</tissue>
    </source>
</reference>
<dbReference type="KEGG" id="bbel:109471086"/>
<dbReference type="PROSITE" id="PS50082">
    <property type="entry name" value="WD_REPEATS_2"/>
    <property type="match status" value="5"/>
</dbReference>
<dbReference type="InterPro" id="IPR019775">
    <property type="entry name" value="WD40_repeat_CS"/>
</dbReference>
<keyword evidence="9" id="KW-1185">Reference proteome</keyword>
<dbReference type="Gene3D" id="2.130.10.10">
    <property type="entry name" value="YVTN repeat-like/Quinoprotein amine dehydrogenase"/>
    <property type="match status" value="2"/>
</dbReference>
<keyword evidence="5" id="KW-0009">Actin-binding</keyword>
<evidence type="ECO:0000256" key="8">
    <source>
        <dbReference type="PROSITE-ProRule" id="PRU00221"/>
    </source>
</evidence>
<protein>
    <recommendedName>
        <fullName evidence="7">Actin-interacting protein 1</fullName>
    </recommendedName>
</protein>
<organism evidence="9 10">
    <name type="scientific">Branchiostoma belcheri</name>
    <name type="common">Amphioxus</name>
    <dbReference type="NCBI Taxonomy" id="7741"/>
    <lineage>
        <taxon>Eukaryota</taxon>
        <taxon>Metazoa</taxon>
        <taxon>Chordata</taxon>
        <taxon>Cephalochordata</taxon>
        <taxon>Leptocardii</taxon>
        <taxon>Amphioxiformes</taxon>
        <taxon>Branchiostomatidae</taxon>
        <taxon>Branchiostoma</taxon>
    </lineage>
</organism>
<dbReference type="FunFam" id="2.130.10.10:FF:000167">
    <property type="entry name" value="Actin-interacting protein 1"/>
    <property type="match status" value="1"/>
</dbReference>
<dbReference type="PANTHER" id="PTHR19856:SF0">
    <property type="entry name" value="WD REPEAT-CONTAINING PROTEIN 1"/>
    <property type="match status" value="1"/>
</dbReference>
<dbReference type="CDD" id="cd00200">
    <property type="entry name" value="WD40"/>
    <property type="match status" value="1"/>
</dbReference>
<dbReference type="SMART" id="SM00320">
    <property type="entry name" value="WD40"/>
    <property type="match status" value="11"/>
</dbReference>
<dbReference type="GO" id="GO:0051015">
    <property type="term" value="F:actin filament binding"/>
    <property type="evidence" value="ECO:0007669"/>
    <property type="project" value="TreeGrafter"/>
</dbReference>
<feature type="repeat" description="WD" evidence="8">
    <location>
        <begin position="526"/>
        <end position="559"/>
    </location>
</feature>
<evidence type="ECO:0000256" key="4">
    <source>
        <dbReference type="ARBA" id="ARBA00022737"/>
    </source>
</evidence>
<dbReference type="GeneID" id="109471086"/>
<dbReference type="GO" id="GO:0030042">
    <property type="term" value="P:actin filament depolymerization"/>
    <property type="evidence" value="ECO:0007669"/>
    <property type="project" value="TreeGrafter"/>
</dbReference>
<keyword evidence="3 8" id="KW-0853">WD repeat</keyword>
<dbReference type="OrthoDB" id="2306at2759"/>
<feature type="repeat" description="WD" evidence="8">
    <location>
        <begin position="317"/>
        <end position="353"/>
    </location>
</feature>
<evidence type="ECO:0000256" key="7">
    <source>
        <dbReference type="ARBA" id="ARBA00067845"/>
    </source>
</evidence>
<gene>
    <name evidence="10" type="primary">LOC109471086</name>
</gene>
<dbReference type="InterPro" id="IPR020472">
    <property type="entry name" value="WD40_PAC1"/>
</dbReference>
<evidence type="ECO:0000313" key="10">
    <source>
        <dbReference type="RefSeq" id="XP_019625840.1"/>
    </source>
</evidence>
<feature type="repeat" description="WD" evidence="8">
    <location>
        <begin position="55"/>
        <end position="96"/>
    </location>
</feature>
<evidence type="ECO:0000313" key="9">
    <source>
        <dbReference type="Proteomes" id="UP000515135"/>
    </source>
</evidence>
<name>A0A6P4Y9Z2_BRABE</name>
<sequence>MSGYEQTCVFPALPRTQRATAFTLGGDPKGKNILYCFGQSVVIRDLENPAIADVYTQHVAKTTVAKYAPSGFYIASADESGKVRIWDTTQKEHILKYEYQPIAGAIKDIAWSPDSKRIAICGDGKEKFAHCFLWDTGSSVGELVGISKVANSIDYRATRPFRIITGGDDNTTTFYEGPPFKFKMSLAEHTRFVNCVRFSPNGERFVTVGADGKGFIYDGKTAELIGELGGGKAHDGGIYGCSWSPDSNQLITCSGDKTVKLWDMEQNSVVSTFVMGKDIEDQQLSCLWQGDYLLSVSLNGYINYLDKSNPSSPIRIVKGHNQPISSMALSEDKCTVYTADNSGRITHWDTSTGAHDVICGKGHKNKVSGMGVQGGNLITCSMDDSVRYTHVPGTEYGPDAVTMDSQPQGVGLGKDGLSVVACTNEVVVVRNGRKMFSLPVDFEVTAAGIHPNQTQVVVGGKADKKLHVYNLAGDTLVDCKTVPLKDAVTAFAFSPDGRYLSCAQTSRHITTLDVTAGYEIIQNLDAWMQNAKVTCLAWNPSSTHLASGSLDTNIIIWTLAKPFDRFELKGAHPMSQIVGVDWLSDHKLISVGIDNSIREWDIKL</sequence>
<dbReference type="GO" id="GO:0030834">
    <property type="term" value="P:regulation of actin filament depolymerization"/>
    <property type="evidence" value="ECO:0007669"/>
    <property type="project" value="UniProtKB-ARBA"/>
</dbReference>
<evidence type="ECO:0000256" key="2">
    <source>
        <dbReference type="ARBA" id="ARBA00022490"/>
    </source>
</evidence>
<dbReference type="InterPro" id="IPR036322">
    <property type="entry name" value="WD40_repeat_dom_sf"/>
</dbReference>
<dbReference type="PROSITE" id="PS50294">
    <property type="entry name" value="WD_REPEATS_REGION"/>
    <property type="match status" value="3"/>
</dbReference>
<dbReference type="InterPro" id="IPR015943">
    <property type="entry name" value="WD40/YVTN_repeat-like_dom_sf"/>
</dbReference>
<keyword evidence="2" id="KW-0963">Cytoplasm</keyword>
<comment type="subcellular location">
    <subcellularLocation>
        <location evidence="1">Cytoplasm</location>
    </subcellularLocation>
</comment>
<dbReference type="AlphaFoldDB" id="A0A6P4Y9Z2"/>
<feature type="repeat" description="WD" evidence="8">
    <location>
        <begin position="186"/>
        <end position="227"/>
    </location>
</feature>
<dbReference type="GO" id="GO:0040011">
    <property type="term" value="P:locomotion"/>
    <property type="evidence" value="ECO:0007669"/>
    <property type="project" value="TreeGrafter"/>
</dbReference>
<dbReference type="PRINTS" id="PR00320">
    <property type="entry name" value="GPROTEINBRPT"/>
</dbReference>
<evidence type="ECO:0000256" key="5">
    <source>
        <dbReference type="ARBA" id="ARBA00023203"/>
    </source>
</evidence>